<gene>
    <name evidence="9" type="ordered locus">MSWAN_0521</name>
</gene>
<evidence type="ECO:0000256" key="2">
    <source>
        <dbReference type="ARBA" id="ARBA00007871"/>
    </source>
</evidence>
<dbReference type="Proteomes" id="UP000009231">
    <property type="component" value="Chromosome"/>
</dbReference>
<dbReference type="PROSITE" id="PS50944">
    <property type="entry name" value="HTH_DTXR"/>
    <property type="match status" value="1"/>
</dbReference>
<feature type="domain" description="HTH dtxR-type" evidence="8">
    <location>
        <begin position="7"/>
        <end position="68"/>
    </location>
</feature>
<dbReference type="Gene3D" id="1.10.60.10">
    <property type="entry name" value="Iron dependent repressor, metal binding and dimerisation domain"/>
    <property type="match status" value="1"/>
</dbReference>
<dbReference type="SUPFAM" id="SSF50037">
    <property type="entry name" value="C-terminal domain of transcriptional repressors"/>
    <property type="match status" value="1"/>
</dbReference>
<accession>F6D524</accession>
<keyword evidence="4" id="KW-0408">Iron</keyword>
<evidence type="ECO:0000256" key="1">
    <source>
        <dbReference type="ARBA" id="ARBA00004496"/>
    </source>
</evidence>
<evidence type="ECO:0000256" key="4">
    <source>
        <dbReference type="ARBA" id="ARBA00023004"/>
    </source>
</evidence>
<dbReference type="GO" id="GO:0046914">
    <property type="term" value="F:transition metal ion binding"/>
    <property type="evidence" value="ECO:0007669"/>
    <property type="project" value="InterPro"/>
</dbReference>
<keyword evidence="6" id="KW-0238">DNA-binding</keyword>
<dbReference type="InterPro" id="IPR036421">
    <property type="entry name" value="Fe_dep_repressor_sf"/>
</dbReference>
<dbReference type="EMBL" id="CP002772">
    <property type="protein sequence ID" value="AEG17559.1"/>
    <property type="molecule type" value="Genomic_DNA"/>
</dbReference>
<evidence type="ECO:0000313" key="10">
    <source>
        <dbReference type="Proteomes" id="UP000009231"/>
    </source>
</evidence>
<evidence type="ECO:0000256" key="5">
    <source>
        <dbReference type="ARBA" id="ARBA00023015"/>
    </source>
</evidence>
<dbReference type="InterPro" id="IPR001367">
    <property type="entry name" value="Fe_dep_repressor"/>
</dbReference>
<dbReference type="RefSeq" id="WP_013825061.1">
    <property type="nucleotide sequence ID" value="NC_015574.1"/>
</dbReference>
<keyword evidence="5" id="KW-0805">Transcription regulation</keyword>
<dbReference type="InterPro" id="IPR022689">
    <property type="entry name" value="Iron_dep_repressor"/>
</dbReference>
<dbReference type="SUPFAM" id="SSF47979">
    <property type="entry name" value="Iron-dependent repressor protein, dimerization domain"/>
    <property type="match status" value="1"/>
</dbReference>
<evidence type="ECO:0000256" key="7">
    <source>
        <dbReference type="ARBA" id="ARBA00023163"/>
    </source>
</evidence>
<organism evidence="9 10">
    <name type="scientific">Methanobacterium paludis (strain DSM 25820 / JCM 18151 / SWAN1)</name>
    <dbReference type="NCBI Taxonomy" id="868131"/>
    <lineage>
        <taxon>Archaea</taxon>
        <taxon>Methanobacteriati</taxon>
        <taxon>Methanobacteriota</taxon>
        <taxon>Methanomada group</taxon>
        <taxon>Methanobacteria</taxon>
        <taxon>Methanobacteriales</taxon>
        <taxon>Methanobacteriaceae</taxon>
        <taxon>Methanobacterium</taxon>
    </lineage>
</organism>
<keyword evidence="10" id="KW-1185">Reference proteome</keyword>
<dbReference type="PANTHER" id="PTHR33238:SF7">
    <property type="entry name" value="IRON-DEPENDENT TRANSCRIPTIONAL REGULATOR"/>
    <property type="match status" value="1"/>
</dbReference>
<dbReference type="InterPro" id="IPR022687">
    <property type="entry name" value="HTH_DTXR"/>
</dbReference>
<comment type="subcellular location">
    <subcellularLocation>
        <location evidence="1">Cytoplasm</location>
    </subcellularLocation>
</comment>
<dbReference type="HOGENOM" id="CLU_069532_0_1_2"/>
<reference evidence="9 10" key="1">
    <citation type="journal article" date="2014" name="Int. J. Syst. Evol. Microbiol.">
        <title>Methanobacterium paludis sp. nov. and a novel strain of Methanobacterium lacus isolated from northern peatlands.</title>
        <authorList>
            <person name="Cadillo-Quiroz H."/>
            <person name="Brauer S.L."/>
            <person name="Goodson N."/>
            <person name="Yavitt J.B."/>
            <person name="Zinder S.H."/>
        </authorList>
    </citation>
    <scope>NUCLEOTIDE SEQUENCE [LARGE SCALE GENOMIC DNA]</scope>
    <source>
        <strain evidence="10">DSM 25820 / JCM 18151 / SWAN1</strain>
    </source>
</reference>
<dbReference type="Pfam" id="PF04023">
    <property type="entry name" value="FeoA"/>
    <property type="match status" value="1"/>
</dbReference>
<dbReference type="Pfam" id="PF01325">
    <property type="entry name" value="Fe_dep_repress"/>
    <property type="match status" value="1"/>
</dbReference>
<dbReference type="GO" id="GO:0003677">
    <property type="term" value="F:DNA binding"/>
    <property type="evidence" value="ECO:0007669"/>
    <property type="project" value="UniProtKB-KW"/>
</dbReference>
<dbReference type="InterPro" id="IPR036390">
    <property type="entry name" value="WH_DNA-bd_sf"/>
</dbReference>
<dbReference type="SMART" id="SM00529">
    <property type="entry name" value="HTH_DTXR"/>
    <property type="match status" value="1"/>
</dbReference>
<dbReference type="GO" id="GO:0005737">
    <property type="term" value="C:cytoplasm"/>
    <property type="evidence" value="ECO:0007669"/>
    <property type="project" value="UniProtKB-SubCell"/>
</dbReference>
<dbReference type="InterPro" id="IPR007167">
    <property type="entry name" value="Fe-transptr_FeoA-like"/>
</dbReference>
<comment type="similarity">
    <text evidence="2">Belongs to the DtxR/MntR family.</text>
</comment>
<dbReference type="InterPro" id="IPR038157">
    <property type="entry name" value="FeoA_core_dom"/>
</dbReference>
<evidence type="ECO:0000313" key="9">
    <source>
        <dbReference type="EMBL" id="AEG17559.1"/>
    </source>
</evidence>
<sequence>MFNDKKISPNIEEYLEAIYKIEKNGEKVKTTEISKNLDIAPGSVTQMIKRMEKLGYLNYSQYQGVQLTENGLKIAKKITRKHRLLERFLYDILKLKKNNLHDQACEMEHSLSDEAEVALCQVLEHPDKCPDDDELIPACDLKFSSCEECMKYRSSGSSIEEVGKRNENLISVIELEEHQKAKVCFIRGDHKVLRRLLDMGITTGATISLMRLAPLNGPVEVAIRGSKLALGREIASNIFVECFRGD</sequence>
<dbReference type="SUPFAM" id="SSF46785">
    <property type="entry name" value="Winged helix' DNA-binding domain"/>
    <property type="match status" value="1"/>
</dbReference>
<dbReference type="Gene3D" id="2.30.30.90">
    <property type="match status" value="1"/>
</dbReference>
<dbReference type="InterPro" id="IPR036388">
    <property type="entry name" value="WH-like_DNA-bd_sf"/>
</dbReference>
<evidence type="ECO:0000256" key="3">
    <source>
        <dbReference type="ARBA" id="ARBA00011738"/>
    </source>
</evidence>
<dbReference type="GO" id="GO:0003700">
    <property type="term" value="F:DNA-binding transcription factor activity"/>
    <property type="evidence" value="ECO:0007669"/>
    <property type="project" value="InterPro"/>
</dbReference>
<dbReference type="InterPro" id="IPR050536">
    <property type="entry name" value="DtxR_MntR_Metal-Reg"/>
</dbReference>
<dbReference type="PANTHER" id="PTHR33238">
    <property type="entry name" value="IRON (METAL) DEPENDENT REPRESSOR, DTXR FAMILY"/>
    <property type="match status" value="1"/>
</dbReference>
<name>F6D524_METPW</name>
<dbReference type="KEGG" id="mew:MSWAN_0521"/>
<protein>
    <submittedName>
        <fullName evidence="9">Iron (Metal) dependent repressor, DtxR family</fullName>
    </submittedName>
</protein>
<evidence type="ECO:0000256" key="6">
    <source>
        <dbReference type="ARBA" id="ARBA00023125"/>
    </source>
</evidence>
<dbReference type="InterPro" id="IPR008988">
    <property type="entry name" value="Transcriptional_repressor_C"/>
</dbReference>
<dbReference type="Pfam" id="PF02742">
    <property type="entry name" value="Fe_dep_repr_C"/>
    <property type="match status" value="1"/>
</dbReference>
<keyword evidence="7" id="KW-0804">Transcription</keyword>
<dbReference type="OrthoDB" id="24735at2157"/>
<dbReference type="eggNOG" id="arCOG02099">
    <property type="taxonomic scope" value="Archaea"/>
</dbReference>
<dbReference type="GeneID" id="10668008"/>
<comment type="subunit">
    <text evidence="3">Homodimer.</text>
</comment>
<dbReference type="SMART" id="SM00899">
    <property type="entry name" value="FeoA"/>
    <property type="match status" value="1"/>
</dbReference>
<evidence type="ECO:0000259" key="8">
    <source>
        <dbReference type="PROSITE" id="PS50944"/>
    </source>
</evidence>
<dbReference type="GO" id="GO:0046983">
    <property type="term" value="F:protein dimerization activity"/>
    <property type="evidence" value="ECO:0007669"/>
    <property type="project" value="InterPro"/>
</dbReference>
<dbReference type="Gene3D" id="1.10.10.10">
    <property type="entry name" value="Winged helix-like DNA-binding domain superfamily/Winged helix DNA-binding domain"/>
    <property type="match status" value="1"/>
</dbReference>
<proteinExistence type="inferred from homology"/>
<dbReference type="AlphaFoldDB" id="F6D524"/>
<dbReference type="STRING" id="868131.MSWAN_0521"/>